<comment type="caution">
    <text evidence="8">The sequence shown here is derived from an EMBL/GenBank/DDBJ whole genome shotgun (WGS) entry which is preliminary data.</text>
</comment>
<evidence type="ECO:0000256" key="4">
    <source>
        <dbReference type="ARBA" id="ARBA00023235"/>
    </source>
</evidence>
<protein>
    <recommendedName>
        <fullName evidence="2 5">peptidylprolyl isomerase</fullName>
        <ecNumber evidence="2 5">5.2.1.8</ecNumber>
    </recommendedName>
</protein>
<organism evidence="8 9">
    <name type="scientific">Streptomyces glaucus</name>
    <dbReference type="NCBI Taxonomy" id="284029"/>
    <lineage>
        <taxon>Bacteria</taxon>
        <taxon>Bacillati</taxon>
        <taxon>Actinomycetota</taxon>
        <taxon>Actinomycetes</taxon>
        <taxon>Kitasatosporales</taxon>
        <taxon>Streptomycetaceae</taxon>
        <taxon>Streptomyces</taxon>
    </lineage>
</organism>
<evidence type="ECO:0000256" key="3">
    <source>
        <dbReference type="ARBA" id="ARBA00023110"/>
    </source>
</evidence>
<evidence type="ECO:0000256" key="1">
    <source>
        <dbReference type="ARBA" id="ARBA00000971"/>
    </source>
</evidence>
<evidence type="ECO:0000259" key="7">
    <source>
        <dbReference type="PROSITE" id="PS50059"/>
    </source>
</evidence>
<dbReference type="InterPro" id="IPR044609">
    <property type="entry name" value="FKBP2/11"/>
</dbReference>
<dbReference type="PANTHER" id="PTHR45779">
    <property type="entry name" value="PEPTIDYLPROLYL ISOMERASE"/>
    <property type="match status" value="1"/>
</dbReference>
<dbReference type="PROSITE" id="PS50059">
    <property type="entry name" value="FKBP_PPIASE"/>
    <property type="match status" value="2"/>
</dbReference>
<dbReference type="EC" id="5.2.1.8" evidence="2 5"/>
<dbReference type="PROSITE" id="PS51257">
    <property type="entry name" value="PROKAR_LIPOPROTEIN"/>
    <property type="match status" value="1"/>
</dbReference>
<evidence type="ECO:0000256" key="2">
    <source>
        <dbReference type="ARBA" id="ARBA00013194"/>
    </source>
</evidence>
<dbReference type="SUPFAM" id="SSF54534">
    <property type="entry name" value="FKBP-like"/>
    <property type="match status" value="2"/>
</dbReference>
<gene>
    <name evidence="8" type="ORF">GCM10010421_29270</name>
</gene>
<keyword evidence="9" id="KW-1185">Reference proteome</keyword>
<feature type="compositionally biased region" description="Low complexity" evidence="6">
    <location>
        <begin position="27"/>
        <end position="43"/>
    </location>
</feature>
<dbReference type="Proteomes" id="UP001500460">
    <property type="component" value="Unassembled WGS sequence"/>
</dbReference>
<evidence type="ECO:0000313" key="9">
    <source>
        <dbReference type="Proteomes" id="UP001500460"/>
    </source>
</evidence>
<evidence type="ECO:0000256" key="5">
    <source>
        <dbReference type="PROSITE-ProRule" id="PRU00277"/>
    </source>
</evidence>
<dbReference type="EMBL" id="BAAATK010000016">
    <property type="protein sequence ID" value="GAA2437415.1"/>
    <property type="molecule type" value="Genomic_DNA"/>
</dbReference>
<dbReference type="GO" id="GO:0016853">
    <property type="term" value="F:isomerase activity"/>
    <property type="evidence" value="ECO:0007669"/>
    <property type="project" value="UniProtKB-KW"/>
</dbReference>
<comment type="catalytic activity">
    <reaction evidence="1 5">
        <text>[protein]-peptidylproline (omega=180) = [protein]-peptidylproline (omega=0)</text>
        <dbReference type="Rhea" id="RHEA:16237"/>
        <dbReference type="Rhea" id="RHEA-COMP:10747"/>
        <dbReference type="Rhea" id="RHEA-COMP:10748"/>
        <dbReference type="ChEBI" id="CHEBI:83833"/>
        <dbReference type="ChEBI" id="CHEBI:83834"/>
        <dbReference type="EC" id="5.2.1.8"/>
    </reaction>
</comment>
<sequence>MRRRSLLIAVPTGLVTLAACGDEGSDSSKATDSASPSASATSAAPPPKIVDGPLPAITAGRKFGEKPTVAKGGGEPSEQLAVKTVIAGSGRTVAENDYVVAHYLGQIWDSAKVFDNSYDRRTRLVIQLAQGSIIDGWRYALTGRKTGSRVEMAVPPTWGYGSQGNQQAGIEGTDTLVFVVDVQDAFNARSSAKGTEVAQDDIGLPKVGTNTDGAAPAIEVPRSDAPKKLVANYVIEGDGEKVAATDSVLVQYKGVLWDGGKEFDSSYANKQLVSFGLQQVVKGWAQGLTGKKVGSRVLIVVPPELGYGDNPPAGSGIAKDSTLVFSVDILAKM</sequence>
<dbReference type="Gene3D" id="3.10.50.40">
    <property type="match status" value="2"/>
</dbReference>
<evidence type="ECO:0000313" key="8">
    <source>
        <dbReference type="EMBL" id="GAA2437415.1"/>
    </source>
</evidence>
<reference evidence="8 9" key="1">
    <citation type="journal article" date="2019" name="Int. J. Syst. Evol. Microbiol.">
        <title>The Global Catalogue of Microorganisms (GCM) 10K type strain sequencing project: providing services to taxonomists for standard genome sequencing and annotation.</title>
        <authorList>
            <consortium name="The Broad Institute Genomics Platform"/>
            <consortium name="The Broad Institute Genome Sequencing Center for Infectious Disease"/>
            <person name="Wu L."/>
            <person name="Ma J."/>
        </authorList>
    </citation>
    <scope>NUCLEOTIDE SEQUENCE [LARGE SCALE GENOMIC DNA]</scope>
    <source>
        <strain evidence="8 9">JCM 6922</strain>
    </source>
</reference>
<dbReference type="PANTHER" id="PTHR45779:SF7">
    <property type="entry name" value="PEPTIDYLPROLYL ISOMERASE"/>
    <property type="match status" value="1"/>
</dbReference>
<feature type="region of interest" description="Disordered" evidence="6">
    <location>
        <begin position="22"/>
        <end position="52"/>
    </location>
</feature>
<accession>A0ABN3JQL9</accession>
<dbReference type="RefSeq" id="WP_344603291.1">
    <property type="nucleotide sequence ID" value="NZ_BAAATK010000016.1"/>
</dbReference>
<keyword evidence="4 5" id="KW-0413">Isomerase</keyword>
<dbReference type="InterPro" id="IPR046357">
    <property type="entry name" value="PPIase_dom_sf"/>
</dbReference>
<name>A0ABN3JQL9_9ACTN</name>
<feature type="domain" description="PPIase FKBP-type" evidence="7">
    <location>
        <begin position="96"/>
        <end position="186"/>
    </location>
</feature>
<dbReference type="InterPro" id="IPR001179">
    <property type="entry name" value="PPIase_FKBP_dom"/>
</dbReference>
<feature type="domain" description="PPIase FKBP-type" evidence="7">
    <location>
        <begin position="245"/>
        <end position="333"/>
    </location>
</feature>
<proteinExistence type="predicted"/>
<dbReference type="Pfam" id="PF00254">
    <property type="entry name" value="FKBP_C"/>
    <property type="match status" value="2"/>
</dbReference>
<keyword evidence="3 5" id="KW-0697">Rotamase</keyword>
<evidence type="ECO:0000256" key="6">
    <source>
        <dbReference type="SAM" id="MobiDB-lite"/>
    </source>
</evidence>